<proteinExistence type="predicted"/>
<dbReference type="Gene3D" id="1.25.10.10">
    <property type="entry name" value="Leucine-rich Repeat Variant"/>
    <property type="match status" value="2"/>
</dbReference>
<evidence type="ECO:0000256" key="3">
    <source>
        <dbReference type="ARBA" id="ARBA00012483"/>
    </source>
</evidence>
<keyword evidence="6" id="KW-0833">Ubl conjugation pathway</keyword>
<dbReference type="GO" id="GO:0016567">
    <property type="term" value="P:protein ubiquitination"/>
    <property type="evidence" value="ECO:0007669"/>
    <property type="project" value="InterPro"/>
</dbReference>
<keyword evidence="9" id="KW-1185">Reference proteome</keyword>
<dbReference type="InterPro" id="IPR058678">
    <property type="entry name" value="ARM_PUB"/>
</dbReference>
<dbReference type="InterPro" id="IPR016024">
    <property type="entry name" value="ARM-type_fold"/>
</dbReference>
<dbReference type="GO" id="GO:0061630">
    <property type="term" value="F:ubiquitin protein ligase activity"/>
    <property type="evidence" value="ECO:0007669"/>
    <property type="project" value="UniProtKB-EC"/>
</dbReference>
<dbReference type="SUPFAM" id="SSF48371">
    <property type="entry name" value="ARM repeat"/>
    <property type="match status" value="1"/>
</dbReference>
<dbReference type="SUPFAM" id="SSF57850">
    <property type="entry name" value="RING/U-box"/>
    <property type="match status" value="1"/>
</dbReference>
<dbReference type="GO" id="GO:0016874">
    <property type="term" value="F:ligase activity"/>
    <property type="evidence" value="ECO:0007669"/>
    <property type="project" value="UniProtKB-KW"/>
</dbReference>
<feature type="domain" description="U-box" evidence="7">
    <location>
        <begin position="77"/>
        <end position="151"/>
    </location>
</feature>
<comment type="catalytic activity">
    <reaction evidence="1">
        <text>S-ubiquitinyl-[E2 ubiquitin-conjugating enzyme]-L-cysteine + [acceptor protein]-L-lysine = [E2 ubiquitin-conjugating enzyme]-L-cysteine + N(6)-ubiquitinyl-[acceptor protein]-L-lysine.</text>
        <dbReference type="EC" id="2.3.2.27"/>
    </reaction>
</comment>
<keyword evidence="8" id="KW-0436">Ligase</keyword>
<dbReference type="InterPro" id="IPR045210">
    <property type="entry name" value="RING-Ubox_PUB"/>
</dbReference>
<evidence type="ECO:0000256" key="1">
    <source>
        <dbReference type="ARBA" id="ARBA00000900"/>
    </source>
</evidence>
<accession>A0AAV3NPE2</accession>
<organism evidence="8 9">
    <name type="scientific">Lithospermum erythrorhizon</name>
    <name type="common">Purple gromwell</name>
    <name type="synonym">Lithospermum officinale var. erythrorhizon</name>
    <dbReference type="NCBI Taxonomy" id="34254"/>
    <lineage>
        <taxon>Eukaryota</taxon>
        <taxon>Viridiplantae</taxon>
        <taxon>Streptophyta</taxon>
        <taxon>Embryophyta</taxon>
        <taxon>Tracheophyta</taxon>
        <taxon>Spermatophyta</taxon>
        <taxon>Magnoliopsida</taxon>
        <taxon>eudicotyledons</taxon>
        <taxon>Gunneridae</taxon>
        <taxon>Pentapetalae</taxon>
        <taxon>asterids</taxon>
        <taxon>lamiids</taxon>
        <taxon>Boraginales</taxon>
        <taxon>Boraginaceae</taxon>
        <taxon>Boraginoideae</taxon>
        <taxon>Lithospermeae</taxon>
        <taxon>Lithospermum</taxon>
    </lineage>
</organism>
<evidence type="ECO:0000256" key="4">
    <source>
        <dbReference type="ARBA" id="ARBA00022679"/>
    </source>
</evidence>
<keyword evidence="4" id="KW-0808">Transferase</keyword>
<dbReference type="CDD" id="cd16664">
    <property type="entry name" value="RING-Ubox_PUB"/>
    <property type="match status" value="1"/>
</dbReference>
<reference evidence="8 9" key="1">
    <citation type="submission" date="2024-01" db="EMBL/GenBank/DDBJ databases">
        <title>The complete chloroplast genome sequence of Lithospermum erythrorhizon: insights into the phylogenetic relationship among Boraginaceae species and the maternal lineages of purple gromwells.</title>
        <authorList>
            <person name="Okada T."/>
            <person name="Watanabe K."/>
        </authorList>
    </citation>
    <scope>NUCLEOTIDE SEQUENCE [LARGE SCALE GENOMIC DNA]</scope>
</reference>
<keyword evidence="5" id="KW-0677">Repeat</keyword>
<dbReference type="EMBL" id="BAABME010000218">
    <property type="protein sequence ID" value="GAA0140788.1"/>
    <property type="molecule type" value="Genomic_DNA"/>
</dbReference>
<protein>
    <recommendedName>
        <fullName evidence="3">RING-type E3 ubiquitin transferase</fullName>
        <ecNumber evidence="3">2.3.2.27</ecNumber>
    </recommendedName>
</protein>
<dbReference type="InterPro" id="IPR003613">
    <property type="entry name" value="Ubox_domain"/>
</dbReference>
<dbReference type="FunFam" id="3.30.40.10:FF:000114">
    <property type="entry name" value="RING-type E3 ubiquitin transferase"/>
    <property type="match status" value="1"/>
</dbReference>
<dbReference type="EC" id="2.3.2.27" evidence="3"/>
<evidence type="ECO:0000256" key="5">
    <source>
        <dbReference type="ARBA" id="ARBA00022737"/>
    </source>
</evidence>
<dbReference type="AlphaFoldDB" id="A0AAV3NPE2"/>
<comment type="pathway">
    <text evidence="2">Protein modification; protein ubiquitination.</text>
</comment>
<dbReference type="PROSITE" id="PS51698">
    <property type="entry name" value="U_BOX"/>
    <property type="match status" value="1"/>
</dbReference>
<dbReference type="FunFam" id="1.25.10.10:FF:000330">
    <property type="entry name" value="RING-type E3 ubiquitin transferase"/>
    <property type="match status" value="1"/>
</dbReference>
<evidence type="ECO:0000256" key="6">
    <source>
        <dbReference type="ARBA" id="ARBA00022786"/>
    </source>
</evidence>
<dbReference type="InterPro" id="IPR013083">
    <property type="entry name" value="Znf_RING/FYVE/PHD"/>
</dbReference>
<dbReference type="PANTHER" id="PTHR23315">
    <property type="entry name" value="U BOX DOMAIN-CONTAINING"/>
    <property type="match status" value="1"/>
</dbReference>
<comment type="caution">
    <text evidence="8">The sequence shown here is derived from an EMBL/GenBank/DDBJ whole genome shotgun (WGS) entry which is preliminary data.</text>
</comment>
<gene>
    <name evidence="8" type="ORF">LIER_02078</name>
</gene>
<dbReference type="SMART" id="SM00504">
    <property type="entry name" value="Ubox"/>
    <property type="match status" value="1"/>
</dbReference>
<evidence type="ECO:0000313" key="9">
    <source>
        <dbReference type="Proteomes" id="UP001454036"/>
    </source>
</evidence>
<dbReference type="Gene3D" id="3.30.40.10">
    <property type="entry name" value="Zinc/RING finger domain, C3HC4 (zinc finger)"/>
    <property type="match status" value="1"/>
</dbReference>
<name>A0AAV3NPE2_LITER</name>
<dbReference type="Proteomes" id="UP001454036">
    <property type="component" value="Unassembled WGS sequence"/>
</dbReference>
<evidence type="ECO:0000259" key="7">
    <source>
        <dbReference type="PROSITE" id="PS51698"/>
    </source>
</evidence>
<sequence>MAKTGVFEGDQGMSVKLNELKKELYKAVQAINGGEDDINVDAIDMAQNMLNALKDLKLERCSSSISLNLQNQEKSVVVPEEFKCPFSKELMKDPVIVSTGQTFDRSFIQKWINSGNRMCPQTQQVLSHTILTPNHLIREMISQWCKKNRIQLPDPDRYSKDDGLREADKDLFLSLLDKLSKTLSDQKEAAKELRSLTKGMPSFRALFGESSDALPQLLKPLSQSKSLSDVHPDLQEDIITTVLNLSIHDNNKKPVAETPMVISLLIDALRSGTIQTRTNAAAALFTLSALDSNKALIGKSGALKPLIDLLDEGNSLAMKDAASAIFTLCILHENRARSVRDGAVQVLLTKIADRVYVDELLAILAMLSNNQKAVEELGDLGGVSCLLSIIRETSCSRNHENSIAILHTICFNDRSKWKELREEERTHATISKLAQNGTSRAKRKASGILERLDRAMNLTHTA</sequence>
<dbReference type="InterPro" id="IPR011989">
    <property type="entry name" value="ARM-like"/>
</dbReference>
<dbReference type="Pfam" id="PF04564">
    <property type="entry name" value="U-box"/>
    <property type="match status" value="1"/>
</dbReference>
<evidence type="ECO:0000256" key="2">
    <source>
        <dbReference type="ARBA" id="ARBA00004906"/>
    </source>
</evidence>
<dbReference type="Pfam" id="PF25598">
    <property type="entry name" value="ARM_PUB"/>
    <property type="match status" value="1"/>
</dbReference>
<evidence type="ECO:0000313" key="8">
    <source>
        <dbReference type="EMBL" id="GAA0140788.1"/>
    </source>
</evidence>
<dbReference type="PANTHER" id="PTHR23315:SF253">
    <property type="entry name" value="U-BOX DOMAIN-CONTAINING PROTEIN 9"/>
    <property type="match status" value="1"/>
</dbReference>